<name>A0AAV4AK56_9GAST</name>
<protein>
    <recommendedName>
        <fullName evidence="4">BPTI/Kunitz inhibitor domain-containing protein</fullName>
    </recommendedName>
</protein>
<evidence type="ECO:0000256" key="1">
    <source>
        <dbReference type="SAM" id="SignalP"/>
    </source>
</evidence>
<dbReference type="Proteomes" id="UP000735302">
    <property type="component" value="Unassembled WGS sequence"/>
</dbReference>
<dbReference type="EMBL" id="BLXT01003865">
    <property type="protein sequence ID" value="GFO07382.1"/>
    <property type="molecule type" value="Genomic_DNA"/>
</dbReference>
<evidence type="ECO:0000313" key="3">
    <source>
        <dbReference type="Proteomes" id="UP000735302"/>
    </source>
</evidence>
<gene>
    <name evidence="2" type="ORF">PoB_003388700</name>
</gene>
<evidence type="ECO:0000313" key="2">
    <source>
        <dbReference type="EMBL" id="GFO07382.1"/>
    </source>
</evidence>
<sequence length="149" mass="16459">MSVPGYIIILFALCFHRPLPLHKCLLDCPLGTRCSLVLGTPQCVSITALGGLDGHLGGLDLYRNPNGLGSSLIGKAGFFGFGRCSPMVPACRATRFDRFEQCRFTFDLPQQRCVKVYVRNICSRLSGPRSNLFFSMVDCERSCLGRLSY</sequence>
<feature type="signal peptide" evidence="1">
    <location>
        <begin position="1"/>
        <end position="20"/>
    </location>
</feature>
<accession>A0AAV4AK56</accession>
<keyword evidence="3" id="KW-1185">Reference proteome</keyword>
<comment type="caution">
    <text evidence="2">The sequence shown here is derived from an EMBL/GenBank/DDBJ whole genome shotgun (WGS) entry which is preliminary data.</text>
</comment>
<dbReference type="AlphaFoldDB" id="A0AAV4AK56"/>
<keyword evidence="1" id="KW-0732">Signal</keyword>
<feature type="chain" id="PRO_5043763865" description="BPTI/Kunitz inhibitor domain-containing protein" evidence="1">
    <location>
        <begin position="21"/>
        <end position="149"/>
    </location>
</feature>
<organism evidence="2 3">
    <name type="scientific">Plakobranchus ocellatus</name>
    <dbReference type="NCBI Taxonomy" id="259542"/>
    <lineage>
        <taxon>Eukaryota</taxon>
        <taxon>Metazoa</taxon>
        <taxon>Spiralia</taxon>
        <taxon>Lophotrochozoa</taxon>
        <taxon>Mollusca</taxon>
        <taxon>Gastropoda</taxon>
        <taxon>Heterobranchia</taxon>
        <taxon>Euthyneura</taxon>
        <taxon>Panpulmonata</taxon>
        <taxon>Sacoglossa</taxon>
        <taxon>Placobranchoidea</taxon>
        <taxon>Plakobranchidae</taxon>
        <taxon>Plakobranchus</taxon>
    </lineage>
</organism>
<reference evidence="2 3" key="1">
    <citation type="journal article" date="2021" name="Elife">
        <title>Chloroplast acquisition without the gene transfer in kleptoplastic sea slugs, Plakobranchus ocellatus.</title>
        <authorList>
            <person name="Maeda T."/>
            <person name="Takahashi S."/>
            <person name="Yoshida T."/>
            <person name="Shimamura S."/>
            <person name="Takaki Y."/>
            <person name="Nagai Y."/>
            <person name="Toyoda A."/>
            <person name="Suzuki Y."/>
            <person name="Arimoto A."/>
            <person name="Ishii H."/>
            <person name="Satoh N."/>
            <person name="Nishiyama T."/>
            <person name="Hasebe M."/>
            <person name="Maruyama T."/>
            <person name="Minagawa J."/>
            <person name="Obokata J."/>
            <person name="Shigenobu S."/>
        </authorList>
    </citation>
    <scope>NUCLEOTIDE SEQUENCE [LARGE SCALE GENOMIC DNA]</scope>
</reference>
<evidence type="ECO:0008006" key="4">
    <source>
        <dbReference type="Google" id="ProtNLM"/>
    </source>
</evidence>
<proteinExistence type="predicted"/>